<dbReference type="RefSeq" id="WP_025317376.1">
    <property type="nucleotide sequence ID" value="NZ_CP002082.1"/>
</dbReference>
<keyword evidence="1" id="KW-0472">Membrane</keyword>
<protein>
    <submittedName>
        <fullName evidence="2">Uncharacterized protein</fullName>
    </submittedName>
</protein>
<evidence type="ECO:0000313" key="2">
    <source>
        <dbReference type="EMBL" id="AHI58038.1"/>
    </source>
</evidence>
<dbReference type="PATRIC" id="fig|838561.3.peg.674"/>
<dbReference type="EMBL" id="CP006720">
    <property type="protein sequence ID" value="AHI58038.1"/>
    <property type="molecule type" value="Genomic_DNA"/>
</dbReference>
<reference evidence="2 3" key="1">
    <citation type="submission" date="2013-09" db="EMBL/GenBank/DDBJ databases">
        <title>Complete genome sequence of Spiroplasma mirum suckling mouse cataract agent.</title>
        <authorList>
            <person name="Landry C.A."/>
            <person name="Bastian F.O."/>
            <person name="Thune R.L."/>
        </authorList>
    </citation>
    <scope>NUCLEOTIDE SEQUENCE [LARGE SCALE GENOMIC DNA]</scope>
    <source>
        <strain evidence="2 3">SMCA</strain>
    </source>
</reference>
<dbReference type="STRING" id="838561.P344_03480"/>
<dbReference type="Proteomes" id="UP000019260">
    <property type="component" value="Chromosome"/>
</dbReference>
<evidence type="ECO:0000256" key="1">
    <source>
        <dbReference type="SAM" id="Phobius"/>
    </source>
</evidence>
<accession>W0GQV7</accession>
<proteinExistence type="predicted"/>
<sequence length="91" mass="9951">MVNAVTGVAVAIGVVAILLLLGLIKAICVIKRINECQNKALIKHEKQLYGSDSAVELAKNINKIGVVKKHSKKVKKQQKYLNAVDELMNDL</sequence>
<name>W0GQV7_9MOLU</name>
<gene>
    <name evidence="2" type="ORF">P344_03480</name>
</gene>
<keyword evidence="3" id="KW-1185">Reference proteome</keyword>
<dbReference type="AlphaFoldDB" id="W0GQV7"/>
<feature type="transmembrane region" description="Helical" evidence="1">
    <location>
        <begin position="6"/>
        <end position="24"/>
    </location>
</feature>
<dbReference type="KEGG" id="smia:P344_03480"/>
<dbReference type="KEGG" id="smir:SMM_0589"/>
<dbReference type="HOGENOM" id="CLU_2425451_0_0_14"/>
<keyword evidence="1" id="KW-1133">Transmembrane helix</keyword>
<organism evidence="2 3">
    <name type="scientific">Spiroplasma mirum ATCC 29335</name>
    <dbReference type="NCBI Taxonomy" id="838561"/>
    <lineage>
        <taxon>Bacteria</taxon>
        <taxon>Bacillati</taxon>
        <taxon>Mycoplasmatota</taxon>
        <taxon>Mollicutes</taxon>
        <taxon>Entomoplasmatales</taxon>
        <taxon>Spiroplasmataceae</taxon>
        <taxon>Spiroplasma</taxon>
    </lineage>
</organism>
<evidence type="ECO:0000313" key="3">
    <source>
        <dbReference type="Proteomes" id="UP000019260"/>
    </source>
</evidence>
<keyword evidence="1" id="KW-0812">Transmembrane</keyword>